<reference evidence="1" key="3">
    <citation type="submission" date="2020-06" db="EMBL/GenBank/DDBJ databases">
        <title>Helianthus annuus Genome sequencing and assembly Release 2.</title>
        <authorList>
            <person name="Gouzy J."/>
            <person name="Langlade N."/>
            <person name="Munos S."/>
        </authorList>
    </citation>
    <scope>NUCLEOTIDE SEQUENCE</scope>
    <source>
        <tissue evidence="1">Leaves</tissue>
    </source>
</reference>
<evidence type="ECO:0000313" key="3">
    <source>
        <dbReference type="Proteomes" id="UP000215914"/>
    </source>
</evidence>
<organism evidence="2 3">
    <name type="scientific">Helianthus annuus</name>
    <name type="common">Common sunflower</name>
    <dbReference type="NCBI Taxonomy" id="4232"/>
    <lineage>
        <taxon>Eukaryota</taxon>
        <taxon>Viridiplantae</taxon>
        <taxon>Streptophyta</taxon>
        <taxon>Embryophyta</taxon>
        <taxon>Tracheophyta</taxon>
        <taxon>Spermatophyta</taxon>
        <taxon>Magnoliopsida</taxon>
        <taxon>eudicotyledons</taxon>
        <taxon>Gunneridae</taxon>
        <taxon>Pentapetalae</taxon>
        <taxon>asterids</taxon>
        <taxon>campanulids</taxon>
        <taxon>Asterales</taxon>
        <taxon>Asteraceae</taxon>
        <taxon>Asteroideae</taxon>
        <taxon>Heliantheae alliance</taxon>
        <taxon>Heliantheae</taxon>
        <taxon>Helianthus</taxon>
    </lineage>
</organism>
<keyword evidence="3" id="KW-1185">Reference proteome</keyword>
<dbReference type="Gramene" id="mRNA:HanXRQr2_Chr11g0514801">
    <property type="protein sequence ID" value="mRNA:HanXRQr2_Chr11g0514801"/>
    <property type="gene ID" value="HanXRQr2_Chr11g0514801"/>
</dbReference>
<sequence length="107" mass="12689">MIYIQDDVHEEQRCLQVKEAFYPPPFAFIQDLNLNLHFFSLHLVSFPSLVLVESSGLCTRRQEKNKSWESMSPILEGLIRISRPRARYRMQSLHSSKPYFRNKSFVL</sequence>
<evidence type="ECO:0000313" key="1">
    <source>
        <dbReference type="EMBL" id="KAF5784027.1"/>
    </source>
</evidence>
<dbReference type="Proteomes" id="UP000215914">
    <property type="component" value="Chromosome 11"/>
</dbReference>
<gene>
    <name evidence="2" type="ORF">HannXRQ_Chr11g0349981</name>
    <name evidence="1" type="ORF">HanXRQr2_Chr11g0514801</name>
</gene>
<dbReference type="EMBL" id="MNCJ02000326">
    <property type="protein sequence ID" value="KAF5784027.1"/>
    <property type="molecule type" value="Genomic_DNA"/>
</dbReference>
<dbReference type="InParanoid" id="A0A251TDF9"/>
<dbReference type="AlphaFoldDB" id="A0A251TDF9"/>
<protein>
    <submittedName>
        <fullName evidence="2">Uncharacterized protein</fullName>
    </submittedName>
</protein>
<reference evidence="1 3" key="1">
    <citation type="journal article" date="2017" name="Nature">
        <title>The sunflower genome provides insights into oil metabolism, flowering and Asterid evolution.</title>
        <authorList>
            <person name="Badouin H."/>
            <person name="Gouzy J."/>
            <person name="Grassa C.J."/>
            <person name="Murat F."/>
            <person name="Staton S.E."/>
            <person name="Cottret L."/>
            <person name="Lelandais-Briere C."/>
            <person name="Owens G.L."/>
            <person name="Carrere S."/>
            <person name="Mayjonade B."/>
            <person name="Legrand L."/>
            <person name="Gill N."/>
            <person name="Kane N.C."/>
            <person name="Bowers J.E."/>
            <person name="Hubner S."/>
            <person name="Bellec A."/>
            <person name="Berard A."/>
            <person name="Berges H."/>
            <person name="Blanchet N."/>
            <person name="Boniface M.C."/>
            <person name="Brunel D."/>
            <person name="Catrice O."/>
            <person name="Chaidir N."/>
            <person name="Claudel C."/>
            <person name="Donnadieu C."/>
            <person name="Faraut T."/>
            <person name="Fievet G."/>
            <person name="Helmstetter N."/>
            <person name="King M."/>
            <person name="Knapp S.J."/>
            <person name="Lai Z."/>
            <person name="Le Paslier M.C."/>
            <person name="Lippi Y."/>
            <person name="Lorenzon L."/>
            <person name="Mandel J.R."/>
            <person name="Marage G."/>
            <person name="Marchand G."/>
            <person name="Marquand E."/>
            <person name="Bret-Mestries E."/>
            <person name="Morien E."/>
            <person name="Nambeesan S."/>
            <person name="Nguyen T."/>
            <person name="Pegot-Espagnet P."/>
            <person name="Pouilly N."/>
            <person name="Raftis F."/>
            <person name="Sallet E."/>
            <person name="Schiex T."/>
            <person name="Thomas J."/>
            <person name="Vandecasteele C."/>
            <person name="Vares D."/>
            <person name="Vear F."/>
            <person name="Vautrin S."/>
            <person name="Crespi M."/>
            <person name="Mangin B."/>
            <person name="Burke J.M."/>
            <person name="Salse J."/>
            <person name="Munos S."/>
            <person name="Vincourt P."/>
            <person name="Rieseberg L.H."/>
            <person name="Langlade N.B."/>
        </authorList>
    </citation>
    <scope>NUCLEOTIDE SEQUENCE [LARGE SCALE GENOMIC DNA]</scope>
    <source>
        <strain evidence="3">cv. SF193</strain>
        <tissue evidence="1">Leaves</tissue>
    </source>
</reference>
<dbReference type="EMBL" id="CM007900">
    <property type="protein sequence ID" value="OTG09170.1"/>
    <property type="molecule type" value="Genomic_DNA"/>
</dbReference>
<name>A0A251TDF9_HELAN</name>
<reference evidence="2" key="2">
    <citation type="submission" date="2017-02" db="EMBL/GenBank/DDBJ databases">
        <title>Sunflower complete genome.</title>
        <authorList>
            <person name="Langlade N."/>
            <person name="Munos S."/>
        </authorList>
    </citation>
    <scope>NUCLEOTIDE SEQUENCE [LARGE SCALE GENOMIC DNA]</scope>
    <source>
        <tissue evidence="2">Leaves</tissue>
    </source>
</reference>
<evidence type="ECO:0000313" key="2">
    <source>
        <dbReference type="EMBL" id="OTG09170.1"/>
    </source>
</evidence>
<accession>A0A251TDF9</accession>
<proteinExistence type="predicted"/>